<dbReference type="EMBL" id="GGEC01031535">
    <property type="protein sequence ID" value="MBX12019.1"/>
    <property type="molecule type" value="Transcribed_RNA"/>
</dbReference>
<name>A0A2P2L206_RHIMU</name>
<accession>A0A2P2L206</accession>
<reference evidence="1" key="1">
    <citation type="submission" date="2018-02" db="EMBL/GenBank/DDBJ databases">
        <title>Rhizophora mucronata_Transcriptome.</title>
        <authorList>
            <person name="Meera S.P."/>
            <person name="Sreeshan A."/>
            <person name="Augustine A."/>
        </authorList>
    </citation>
    <scope>NUCLEOTIDE SEQUENCE</scope>
    <source>
        <tissue evidence="1">Leaf</tissue>
    </source>
</reference>
<proteinExistence type="predicted"/>
<sequence length="97" mass="10899">MSCATSELCGHVQGSYYYSSFAFLVNFGSTRCTLPSVDFFFMQLLRGQLSILKDVWIMMDILLRLLQLMQLQLVEFLLGIGGRPLELVLTVSHTMGG</sequence>
<protein>
    <submittedName>
        <fullName evidence="1">Trihelix transcription factor GT-1-like isoform X3</fullName>
    </submittedName>
</protein>
<organism evidence="1">
    <name type="scientific">Rhizophora mucronata</name>
    <name type="common">Asiatic mangrove</name>
    <dbReference type="NCBI Taxonomy" id="61149"/>
    <lineage>
        <taxon>Eukaryota</taxon>
        <taxon>Viridiplantae</taxon>
        <taxon>Streptophyta</taxon>
        <taxon>Embryophyta</taxon>
        <taxon>Tracheophyta</taxon>
        <taxon>Spermatophyta</taxon>
        <taxon>Magnoliopsida</taxon>
        <taxon>eudicotyledons</taxon>
        <taxon>Gunneridae</taxon>
        <taxon>Pentapetalae</taxon>
        <taxon>rosids</taxon>
        <taxon>fabids</taxon>
        <taxon>Malpighiales</taxon>
        <taxon>Rhizophoraceae</taxon>
        <taxon>Rhizophora</taxon>
    </lineage>
</organism>
<evidence type="ECO:0000313" key="1">
    <source>
        <dbReference type="EMBL" id="MBX12019.1"/>
    </source>
</evidence>
<dbReference type="AlphaFoldDB" id="A0A2P2L206"/>